<keyword evidence="5 9" id="KW-0999">Mitochondrion inner membrane</keyword>
<dbReference type="OMA" id="NWAVGMF"/>
<reference evidence="11 12" key="1">
    <citation type="journal article" date="2003" name="Nature">
        <title>The genome sequence of the filamentous fungus Neurospora crassa.</title>
        <authorList>
            <person name="Galagan J.E."/>
            <person name="Calvo S.E."/>
            <person name="Borkovich K.A."/>
            <person name="Selker E.U."/>
            <person name="Read N.D."/>
            <person name="Jaffe D."/>
            <person name="FitzHugh W."/>
            <person name="Ma L.J."/>
            <person name="Smirnov S."/>
            <person name="Purcell S."/>
            <person name="Rehman B."/>
            <person name="Elkins T."/>
            <person name="Engels R."/>
            <person name="Wang S."/>
            <person name="Nielsen C.B."/>
            <person name="Butler J."/>
            <person name="Endrizzi M."/>
            <person name="Qui D."/>
            <person name="Ianakiev P."/>
            <person name="Bell-Pedersen D."/>
            <person name="Nelson M.A."/>
            <person name="Werner-Washburne M."/>
            <person name="Selitrennikoff C.P."/>
            <person name="Kinsey J.A."/>
            <person name="Braun E.L."/>
            <person name="Zelter A."/>
            <person name="Schulte U."/>
            <person name="Kothe G.O."/>
            <person name="Jedd G."/>
            <person name="Mewes W."/>
            <person name="Staben C."/>
            <person name="Marcotte E."/>
            <person name="Greenberg D."/>
            <person name="Roy A."/>
            <person name="Foley K."/>
            <person name="Naylor J."/>
            <person name="Stange-Thomann N."/>
            <person name="Barrett R."/>
            <person name="Gnerre S."/>
            <person name="Kamal M."/>
            <person name="Kamvysselis M."/>
            <person name="Mauceli E."/>
            <person name="Bielke C."/>
            <person name="Rudd S."/>
            <person name="Frishman D."/>
            <person name="Krystofova S."/>
            <person name="Rasmussen C."/>
            <person name="Metzenberg R.L."/>
            <person name="Perkins D.D."/>
            <person name="Kroken S."/>
            <person name="Cogoni C."/>
            <person name="Macino G."/>
            <person name="Catcheside D."/>
            <person name="Li W."/>
            <person name="Pratt R.J."/>
            <person name="Osmani S.A."/>
            <person name="DeSouza C.P."/>
            <person name="Glass L."/>
            <person name="Orbach M.J."/>
            <person name="Berglund J.A."/>
            <person name="Voelker R."/>
            <person name="Yarden O."/>
            <person name="Plamann M."/>
            <person name="Seiler S."/>
            <person name="Dunlap J."/>
            <person name="Radford A."/>
            <person name="Aramayo R."/>
            <person name="Natvig D.O."/>
            <person name="Alex L.A."/>
            <person name="Mannhaupt G."/>
            <person name="Ebbole D.J."/>
            <person name="Freitag M."/>
            <person name="Paulsen I."/>
            <person name="Sachs M.S."/>
            <person name="Lander E.S."/>
            <person name="Nusbaum C."/>
            <person name="Birren B."/>
        </authorList>
    </citation>
    <scope>NUCLEOTIDE SEQUENCE [LARGE SCALE GENOMIC DNA]</scope>
    <source>
        <strain evidence="12">ATCC 24698 / 74-OR23-1A / CBS 708.71 / DSM 1257 / FGSC 987</strain>
    </source>
</reference>
<keyword evidence="12" id="KW-1185">Reference proteome</keyword>
<dbReference type="PaxDb" id="5141-EFNCRP00000005417"/>
<organism evidence="11 12">
    <name type="scientific">Neurospora crassa (strain ATCC 24698 / 74-OR23-1A / CBS 708.71 / DSM 1257 / FGSC 987)</name>
    <dbReference type="NCBI Taxonomy" id="367110"/>
    <lineage>
        <taxon>Eukaryota</taxon>
        <taxon>Fungi</taxon>
        <taxon>Dikarya</taxon>
        <taxon>Ascomycota</taxon>
        <taxon>Pezizomycotina</taxon>
        <taxon>Sordariomycetes</taxon>
        <taxon>Sordariomycetidae</taxon>
        <taxon>Sordariales</taxon>
        <taxon>Sordariaceae</taxon>
        <taxon>Neurospora</taxon>
    </lineage>
</organism>
<dbReference type="InParanoid" id="Q7RWE2"/>
<dbReference type="PIRSF" id="PIRSF007871">
    <property type="entry name" value="Cox20"/>
    <property type="match status" value="1"/>
</dbReference>
<dbReference type="KEGG" id="ncr:NCU04549"/>
<dbReference type="GO" id="GO:0033617">
    <property type="term" value="P:mitochondrial respiratory chain complex IV assembly"/>
    <property type="evidence" value="ECO:0000318"/>
    <property type="project" value="GO_Central"/>
</dbReference>
<evidence type="ECO:0000256" key="6">
    <source>
        <dbReference type="ARBA" id="ARBA00022989"/>
    </source>
</evidence>
<keyword evidence="4" id="KW-0812">Transmembrane</keyword>
<evidence type="ECO:0000256" key="10">
    <source>
        <dbReference type="SAM" id="MobiDB-lite"/>
    </source>
</evidence>
<feature type="compositionally biased region" description="Basic and acidic residues" evidence="10">
    <location>
        <begin position="185"/>
        <end position="203"/>
    </location>
</feature>
<dbReference type="HOGENOM" id="CLU_101495_0_1_1"/>
<feature type="region of interest" description="Disordered" evidence="10">
    <location>
        <begin position="185"/>
        <end position="225"/>
    </location>
</feature>
<dbReference type="GO" id="GO:0005743">
    <property type="term" value="C:mitochondrial inner membrane"/>
    <property type="evidence" value="ECO:0007669"/>
    <property type="project" value="UniProtKB-SubCell"/>
</dbReference>
<dbReference type="Pfam" id="PF12597">
    <property type="entry name" value="Cox20"/>
    <property type="match status" value="1"/>
</dbReference>
<keyword evidence="6" id="KW-1133">Transmembrane helix</keyword>
<dbReference type="RefSeq" id="XP_955940.1">
    <property type="nucleotide sequence ID" value="XM_950847.2"/>
</dbReference>
<comment type="similarity">
    <text evidence="2 9">Belongs to the COX20 family.</text>
</comment>
<evidence type="ECO:0000256" key="2">
    <source>
        <dbReference type="ARBA" id="ARBA00009575"/>
    </source>
</evidence>
<evidence type="ECO:0000256" key="5">
    <source>
        <dbReference type="ARBA" id="ARBA00022792"/>
    </source>
</evidence>
<dbReference type="PANTHER" id="PTHR31586:SF1">
    <property type="entry name" value="CYTOCHROME C OXIDASE ASSEMBLY PROTEIN COX20, MITOCHONDRIAL"/>
    <property type="match status" value="1"/>
</dbReference>
<comment type="function">
    <text evidence="9">Involved in the assembly of the cytochrome c oxidase complex.</text>
</comment>
<dbReference type="PANTHER" id="PTHR31586">
    <property type="entry name" value="CYTOCHROME C OXIDASE PROTEIN 20"/>
    <property type="match status" value="1"/>
</dbReference>
<evidence type="ECO:0000256" key="9">
    <source>
        <dbReference type="PIRNR" id="PIRNR007871"/>
    </source>
</evidence>
<dbReference type="VEuPathDB" id="FungiDB:NCU04549"/>
<comment type="subcellular location">
    <subcellularLocation>
        <location evidence="1 9">Mitochondrion inner membrane</location>
    </subcellularLocation>
</comment>
<dbReference type="EMBL" id="CM002242">
    <property type="protein sequence ID" value="EAA26704.1"/>
    <property type="molecule type" value="Genomic_DNA"/>
</dbReference>
<dbReference type="OrthoDB" id="14603at2759"/>
<evidence type="ECO:0000256" key="7">
    <source>
        <dbReference type="ARBA" id="ARBA00023128"/>
    </source>
</evidence>
<dbReference type="Proteomes" id="UP000001805">
    <property type="component" value="Chromosome 7, Linkage Group VII"/>
</dbReference>
<keyword evidence="7 9" id="KW-0496">Mitochondrion</keyword>
<evidence type="ECO:0000256" key="8">
    <source>
        <dbReference type="ARBA" id="ARBA00023136"/>
    </source>
</evidence>
<keyword evidence="8 9" id="KW-0472">Membrane</keyword>
<dbReference type="GeneID" id="3872088"/>
<dbReference type="InterPro" id="IPR022533">
    <property type="entry name" value="Cox20"/>
</dbReference>
<dbReference type="GO" id="GO:0005739">
    <property type="term" value="C:mitochondrion"/>
    <property type="evidence" value="ECO:0000318"/>
    <property type="project" value="GO_Central"/>
</dbReference>
<dbReference type="FunCoup" id="Q7RWE2">
    <property type="interactions" value="212"/>
</dbReference>
<gene>
    <name evidence="11" type="ORF">NCU04549</name>
</gene>
<feature type="compositionally biased region" description="Low complexity" evidence="10">
    <location>
        <begin position="1"/>
        <end position="28"/>
    </location>
</feature>
<proteinExistence type="inferred from homology"/>
<evidence type="ECO:0000313" key="12">
    <source>
        <dbReference type="Proteomes" id="UP000001805"/>
    </source>
</evidence>
<evidence type="ECO:0000256" key="3">
    <source>
        <dbReference type="ARBA" id="ARBA00017689"/>
    </source>
</evidence>
<feature type="compositionally biased region" description="Low complexity" evidence="10">
    <location>
        <begin position="43"/>
        <end position="84"/>
    </location>
</feature>
<sequence>MTRDQTTSSTTTTTTPTNPDAAARSWLSGGSGGSPPPPPAPFAPSQDLQQQPPQSNNTTPQVVPGQQQQQQPSQQQQKQQKPTTHSSNRISLTEVASTISPSDFLSVHETPCARQGFMTGIGAGAGIGVLRWIMGLPIPKAANWGVGCGIVGAMAQYEYCQWQRRKEKEKMQRVVAVYTKKQAENRAKEAKEAKEKKAAEKGEVVQGTSMTAPGGEKKKSWYKFW</sequence>
<accession>Q7RWE2</accession>
<feature type="region of interest" description="Disordered" evidence="10">
    <location>
        <begin position="1"/>
        <end position="91"/>
    </location>
</feature>
<name>Q7RWE2_NEUCR</name>
<evidence type="ECO:0000256" key="4">
    <source>
        <dbReference type="ARBA" id="ARBA00022692"/>
    </source>
</evidence>
<dbReference type="AlphaFoldDB" id="Q7RWE2"/>
<protein>
    <recommendedName>
        <fullName evidence="3 9">Cytochrome c oxidase assembly protein COX20, mitochondrial</fullName>
    </recommendedName>
</protein>
<evidence type="ECO:0000256" key="1">
    <source>
        <dbReference type="ARBA" id="ARBA00004273"/>
    </source>
</evidence>
<evidence type="ECO:0000313" key="11">
    <source>
        <dbReference type="EMBL" id="EAA26704.1"/>
    </source>
</evidence>